<dbReference type="EMBL" id="UPHP01000095">
    <property type="protein sequence ID" value="VBA40602.1"/>
    <property type="molecule type" value="Genomic_DNA"/>
</dbReference>
<accession>A0A498Q7R1</accession>
<name>A0A498Q7R1_9MYCO</name>
<proteinExistence type="predicted"/>
<dbReference type="Proteomes" id="UP000273307">
    <property type="component" value="Unassembled WGS sequence"/>
</dbReference>
<sequence>MPAAPAACANSAALGKPPNPAIAALDIPFGTDPSQVGGTDIAPTNRAFPNSAPIPAPRPAPPPRPFIGLTSLTNFGASARPSNAVAPANPAVPALAVPPNCISGPSIMLAGCAATWATCITDDNGNDEANDCTPVTTPGTPATAPCNAGDTAAVAAVASPVTCAPTCEANPAKSNGGTLNGINSAAAAPAPA</sequence>
<keyword evidence="2" id="KW-1185">Reference proteome</keyword>
<protein>
    <submittedName>
        <fullName evidence="1">Uncharacterized protein</fullName>
    </submittedName>
</protein>
<organism evidence="1 2">
    <name type="scientific">Mycobacterium attenuatum</name>
    <dbReference type="NCBI Taxonomy" id="2341086"/>
    <lineage>
        <taxon>Bacteria</taxon>
        <taxon>Bacillati</taxon>
        <taxon>Actinomycetota</taxon>
        <taxon>Actinomycetes</taxon>
        <taxon>Mycobacteriales</taxon>
        <taxon>Mycobacteriaceae</taxon>
        <taxon>Mycobacterium</taxon>
    </lineage>
</organism>
<evidence type="ECO:0000313" key="1">
    <source>
        <dbReference type="EMBL" id="VBA40602.1"/>
    </source>
</evidence>
<evidence type="ECO:0000313" key="2">
    <source>
        <dbReference type="Proteomes" id="UP000273307"/>
    </source>
</evidence>
<gene>
    <name evidence="1" type="ORF">LAUMK136_03598</name>
</gene>
<dbReference type="AlphaFoldDB" id="A0A498Q7R1"/>
<reference evidence="1 2" key="1">
    <citation type="submission" date="2018-09" db="EMBL/GenBank/DDBJ databases">
        <authorList>
            <person name="Tagini F."/>
        </authorList>
    </citation>
    <scope>NUCLEOTIDE SEQUENCE [LARGE SCALE GENOMIC DNA]</scope>
    <source>
        <strain evidence="1 2">MK136</strain>
    </source>
</reference>